<feature type="compositionally biased region" description="Basic and acidic residues" evidence="8">
    <location>
        <begin position="390"/>
        <end position="414"/>
    </location>
</feature>
<dbReference type="CDD" id="cd03244">
    <property type="entry name" value="ABCC_MRP_domain2"/>
    <property type="match status" value="1"/>
</dbReference>
<feature type="domain" description="ABC transporter" evidence="10">
    <location>
        <begin position="660"/>
        <end position="881"/>
    </location>
</feature>
<dbReference type="CDD" id="cd18596">
    <property type="entry name" value="ABC_6TM_VMR1_D1_like"/>
    <property type="match status" value="1"/>
</dbReference>
<dbReference type="EMBL" id="JACAZI010000009">
    <property type="protein sequence ID" value="KAF7352952.1"/>
    <property type="molecule type" value="Genomic_DNA"/>
</dbReference>
<feature type="transmembrane region" description="Helical" evidence="9">
    <location>
        <begin position="179"/>
        <end position="198"/>
    </location>
</feature>
<dbReference type="CDD" id="cd03250">
    <property type="entry name" value="ABCC_MRP_domain1"/>
    <property type="match status" value="1"/>
</dbReference>
<dbReference type="Pfam" id="PF00664">
    <property type="entry name" value="ABC_membrane"/>
    <property type="match status" value="2"/>
</dbReference>
<dbReference type="PROSITE" id="PS50893">
    <property type="entry name" value="ABC_TRANSPORTER_2"/>
    <property type="match status" value="2"/>
</dbReference>
<dbReference type="OrthoDB" id="6500128at2759"/>
<dbReference type="InterPro" id="IPR003593">
    <property type="entry name" value="AAA+_ATPase"/>
</dbReference>
<keyword evidence="5" id="KW-0067">ATP-binding</keyword>
<keyword evidence="3 9" id="KW-0812">Transmembrane</keyword>
<evidence type="ECO:0000256" key="1">
    <source>
        <dbReference type="ARBA" id="ARBA00004370"/>
    </source>
</evidence>
<organism evidence="12 13">
    <name type="scientific">Mycena venus</name>
    <dbReference type="NCBI Taxonomy" id="2733690"/>
    <lineage>
        <taxon>Eukaryota</taxon>
        <taxon>Fungi</taxon>
        <taxon>Dikarya</taxon>
        <taxon>Basidiomycota</taxon>
        <taxon>Agaricomycotina</taxon>
        <taxon>Agaricomycetes</taxon>
        <taxon>Agaricomycetidae</taxon>
        <taxon>Agaricales</taxon>
        <taxon>Marasmiineae</taxon>
        <taxon>Mycenaceae</taxon>
        <taxon>Mycena</taxon>
    </lineage>
</organism>
<evidence type="ECO:0000256" key="5">
    <source>
        <dbReference type="ARBA" id="ARBA00022840"/>
    </source>
</evidence>
<feature type="transmembrane region" description="Helical" evidence="9">
    <location>
        <begin position="91"/>
        <end position="109"/>
    </location>
</feature>
<dbReference type="SMART" id="SM00382">
    <property type="entry name" value="AAA"/>
    <property type="match status" value="2"/>
</dbReference>
<feature type="transmembrane region" description="Helical" evidence="9">
    <location>
        <begin position="121"/>
        <end position="139"/>
    </location>
</feature>
<dbReference type="InterPro" id="IPR027417">
    <property type="entry name" value="P-loop_NTPase"/>
</dbReference>
<feature type="transmembrane region" description="Helical" evidence="9">
    <location>
        <begin position="151"/>
        <end position="173"/>
    </location>
</feature>
<dbReference type="Proteomes" id="UP000620124">
    <property type="component" value="Unassembled WGS sequence"/>
</dbReference>
<evidence type="ECO:0000313" key="13">
    <source>
        <dbReference type="Proteomes" id="UP000620124"/>
    </source>
</evidence>
<proteinExistence type="predicted"/>
<feature type="transmembrane region" description="Helical" evidence="9">
    <location>
        <begin position="23"/>
        <end position="44"/>
    </location>
</feature>
<protein>
    <submittedName>
        <fullName evidence="12">ATP-dependent bile acid permease</fullName>
    </submittedName>
</protein>
<keyword evidence="2" id="KW-0813">Transport</keyword>
<evidence type="ECO:0000256" key="6">
    <source>
        <dbReference type="ARBA" id="ARBA00022989"/>
    </source>
</evidence>
<evidence type="ECO:0000256" key="3">
    <source>
        <dbReference type="ARBA" id="ARBA00022692"/>
    </source>
</evidence>
<gene>
    <name evidence="12" type="ORF">MVEN_01262600</name>
</gene>
<dbReference type="InterPro" id="IPR050173">
    <property type="entry name" value="ABC_transporter_C-like"/>
</dbReference>
<feature type="transmembrane region" description="Helical" evidence="9">
    <location>
        <begin position="548"/>
        <end position="570"/>
    </location>
</feature>
<dbReference type="Gene3D" id="3.40.50.300">
    <property type="entry name" value="P-loop containing nucleotide triphosphate hydrolases"/>
    <property type="match status" value="2"/>
</dbReference>
<name>A0A8H6Y5D9_9AGAR</name>
<feature type="transmembrane region" description="Helical" evidence="9">
    <location>
        <begin position="1016"/>
        <end position="1036"/>
    </location>
</feature>
<evidence type="ECO:0000313" key="12">
    <source>
        <dbReference type="EMBL" id="KAF7352952.1"/>
    </source>
</evidence>
<dbReference type="SUPFAM" id="SSF90123">
    <property type="entry name" value="ABC transporter transmembrane region"/>
    <property type="match status" value="2"/>
</dbReference>
<feature type="transmembrane region" description="Helical" evidence="9">
    <location>
        <begin position="466"/>
        <end position="484"/>
    </location>
</feature>
<sequence>MELILCPNSEPNPFAFNDPCIRASWSALLPAVLVVALCIASIPVPASVKRYSAFLFTPFQEFLTVEEASALSGASLPGDGSPPANKRTTTALVSLALVEILLWVGVGVFEVTSGTLGTGRVLPFLFAASWCYAFLRPLITKPIITAPMPLFWLFLIEFIGAVVLLGGVLLGYGEVSQNMVNVFVANAILTTSLLVVVLRLPLGILIKEDSELEPAAEDYTSLFSWITFSWVYPLIQRGANDTLTEKDVWNLSPTMQARPVFYKFTQLKRATLLRNILVANSLDLLLDGSLSILSVILRFSGPFFMNLILSTLEQPAEGGRRVAYLYAFLAFACQIAKSEADVMHFFYGRRASTRIKTELMVAVYDKALKRCDFTGIVDAEAKAEAKAAKDAKRDGKAKTDTPAGKQEKEKEDLGPKAGAQLGKIVNLMSVDSTTISTVPLQMFYVYGAPFEIALSVLFLYRLLGWAAFSGVVFVILSFPANYLLAQLNVKYEKGIVTARDKRTSVVNELISSIKFIKFGGAEERWLRKANDAREVELGWLLKERFTGIGFNITWMLLPLLISVSSFYVYIRQGNDLTVATAFTALSIFNMLNVPLSVVPFMISQLLQAGVALSRISTFLGEDEVSDQVSALKSVPVEQEESSTSGLVIENGFFKWNELEKDIKDVSDDEETRFELRDISVSFPEGKLTCVVGPTASGKTALLQALLGEMTCLPGTQIKPPKSAKVDENGLMHCMSYAAQTPWLQYASIKDNITFGFPYDEERYQNRTEIGVRGVSLSGGQKARVALARAVYAWTKYVLLDDPLSAVDSHTSRVLFDKLFCGPLLKNRTVVLVTHHIDLLLSGNHGSGAQYIVRMLDGRIDAQGTVQELRARGLLEAIKQDLKAEGPAKATAVEEEDNEAEAKPASSEPITKLVEDEEQAKGDVEWRIYKTYFKASSYKIWAMVVILTIFIEIINLGQKLWIKVWGEAYQVTSGSNLLNFNLVLSQVVHQTPMVQSVPLPTSLAPQFEFPPAQNHPMFYAGIYALIALFSSFVNLTVDGLQIYGAFRASRHLFRKLLNTLMFSTFRWFDATPKGRILNRLGKDISTIDNNLSQSLTVFTFTLASLAVSILTVAGVFPLFLVPGLLLTFAYYKLSVGYLHSSRDLRRMEANTRSPIFTGFSELLEGIVTVRAFGVEKRFLHDMYNKVDLTTRLGYNFWHANRWLLLNFDYLGSSAVLVTSLLSVSSFVPAGLAGICITSAMSFSQISYYACRFYTSLQVDLNAVERVVNYLEIPQEPPAIIESNRPPAYWPSSSSNNDLLVVEDLEVKYAPNLPSVLHHISFALKPRERVGILGRTGSGKSTLATSLLRFVEPTSGRIIIDGIDISTIGLNDLRTRLTFIPQDATLFSGTIRDNLDPFDEYEDTELESALFRVHLLSRSAHQSQRTSARASPVAELESETEAASVSGISSVTEVDSKPAISLDTMVSSEGANFSHGQRQLIALARALLRQSSIIILDEATSSIDFETDRKIQTTIREEFNNSLLVTIAHRINSVIDYDRLIILDQGKIAQFDTPYNLIRSEGIFREMCKKTGSYSDLLEAAAKGSK</sequence>
<feature type="transmembrane region" description="Helical" evidence="9">
    <location>
        <begin position="576"/>
        <end position="598"/>
    </location>
</feature>
<dbReference type="GO" id="GO:0140359">
    <property type="term" value="F:ABC-type transporter activity"/>
    <property type="evidence" value="ECO:0007669"/>
    <property type="project" value="InterPro"/>
</dbReference>
<feature type="domain" description="ABC transporter" evidence="10">
    <location>
        <begin position="1300"/>
        <end position="1568"/>
    </location>
</feature>
<feature type="domain" description="ABC transmembrane type-1" evidence="11">
    <location>
        <begin position="1018"/>
        <end position="1256"/>
    </location>
</feature>
<dbReference type="SUPFAM" id="SSF52540">
    <property type="entry name" value="P-loop containing nucleoside triphosphate hydrolases"/>
    <property type="match status" value="2"/>
</dbReference>
<keyword evidence="13" id="KW-1185">Reference proteome</keyword>
<dbReference type="InterPro" id="IPR017871">
    <property type="entry name" value="ABC_transporter-like_CS"/>
</dbReference>
<evidence type="ECO:0000259" key="11">
    <source>
        <dbReference type="PROSITE" id="PS50929"/>
    </source>
</evidence>
<dbReference type="Pfam" id="PF00005">
    <property type="entry name" value="ABC_tran"/>
    <property type="match status" value="2"/>
</dbReference>
<dbReference type="CDD" id="cd18604">
    <property type="entry name" value="ABC_6TM_VMR1_D2_like"/>
    <property type="match status" value="1"/>
</dbReference>
<dbReference type="PANTHER" id="PTHR24223:SF415">
    <property type="entry name" value="FI20190P1"/>
    <property type="match status" value="1"/>
</dbReference>
<feature type="domain" description="ABC transmembrane type-1" evidence="11">
    <location>
        <begin position="290"/>
        <end position="607"/>
    </location>
</feature>
<dbReference type="InterPro" id="IPR003439">
    <property type="entry name" value="ABC_transporter-like_ATP-bd"/>
</dbReference>
<evidence type="ECO:0000259" key="10">
    <source>
        <dbReference type="PROSITE" id="PS50893"/>
    </source>
</evidence>
<comment type="subcellular location">
    <subcellularLocation>
        <location evidence="1">Membrane</location>
    </subcellularLocation>
</comment>
<dbReference type="Gene3D" id="1.20.1560.10">
    <property type="entry name" value="ABC transporter type 1, transmembrane domain"/>
    <property type="match status" value="2"/>
</dbReference>
<evidence type="ECO:0000256" key="4">
    <source>
        <dbReference type="ARBA" id="ARBA00022741"/>
    </source>
</evidence>
<evidence type="ECO:0000256" key="9">
    <source>
        <dbReference type="SAM" id="Phobius"/>
    </source>
</evidence>
<feature type="region of interest" description="Disordered" evidence="8">
    <location>
        <begin position="390"/>
        <end position="415"/>
    </location>
</feature>
<keyword evidence="6 9" id="KW-1133">Transmembrane helix</keyword>
<keyword evidence="4" id="KW-0547">Nucleotide-binding</keyword>
<dbReference type="GO" id="GO:0005524">
    <property type="term" value="F:ATP binding"/>
    <property type="evidence" value="ECO:0007669"/>
    <property type="project" value="UniProtKB-KW"/>
</dbReference>
<dbReference type="PROSITE" id="PS00211">
    <property type="entry name" value="ABC_TRANSPORTER_1"/>
    <property type="match status" value="2"/>
</dbReference>
<evidence type="ECO:0000256" key="8">
    <source>
        <dbReference type="SAM" id="MobiDB-lite"/>
    </source>
</evidence>
<dbReference type="GO" id="GO:0016887">
    <property type="term" value="F:ATP hydrolysis activity"/>
    <property type="evidence" value="ECO:0007669"/>
    <property type="project" value="InterPro"/>
</dbReference>
<keyword evidence="7 9" id="KW-0472">Membrane</keyword>
<dbReference type="PANTHER" id="PTHR24223">
    <property type="entry name" value="ATP-BINDING CASSETTE SUB-FAMILY C"/>
    <property type="match status" value="1"/>
</dbReference>
<accession>A0A8H6Y5D9</accession>
<evidence type="ECO:0000256" key="7">
    <source>
        <dbReference type="ARBA" id="ARBA00023136"/>
    </source>
</evidence>
<dbReference type="InterPro" id="IPR011527">
    <property type="entry name" value="ABC1_TM_dom"/>
</dbReference>
<feature type="region of interest" description="Disordered" evidence="8">
    <location>
        <begin position="885"/>
        <end position="909"/>
    </location>
</feature>
<comment type="caution">
    <text evidence="12">The sequence shown here is derived from an EMBL/GenBank/DDBJ whole genome shotgun (WGS) entry which is preliminary data.</text>
</comment>
<feature type="transmembrane region" description="Helical" evidence="9">
    <location>
        <begin position="1094"/>
        <end position="1112"/>
    </location>
</feature>
<dbReference type="GO" id="GO:0016020">
    <property type="term" value="C:membrane"/>
    <property type="evidence" value="ECO:0007669"/>
    <property type="project" value="UniProtKB-SubCell"/>
</dbReference>
<feature type="transmembrane region" description="Helical" evidence="9">
    <location>
        <begin position="939"/>
        <end position="956"/>
    </location>
</feature>
<dbReference type="InterPro" id="IPR036640">
    <property type="entry name" value="ABC1_TM_sf"/>
</dbReference>
<evidence type="ECO:0000256" key="2">
    <source>
        <dbReference type="ARBA" id="ARBA00022448"/>
    </source>
</evidence>
<dbReference type="PROSITE" id="PS50929">
    <property type="entry name" value="ABC_TM1F"/>
    <property type="match status" value="2"/>
</dbReference>
<reference evidence="12" key="1">
    <citation type="submission" date="2020-05" db="EMBL/GenBank/DDBJ databases">
        <title>Mycena genomes resolve the evolution of fungal bioluminescence.</title>
        <authorList>
            <person name="Tsai I.J."/>
        </authorList>
    </citation>
    <scope>NUCLEOTIDE SEQUENCE</scope>
    <source>
        <strain evidence="12">CCC161011</strain>
    </source>
</reference>